<dbReference type="PANTHER" id="PTHR45398">
    <property type="match status" value="1"/>
</dbReference>
<dbReference type="GO" id="GO:0003824">
    <property type="term" value="F:catalytic activity"/>
    <property type="evidence" value="ECO:0007669"/>
    <property type="project" value="InterPro"/>
</dbReference>
<dbReference type="PANTHER" id="PTHR45398:SF1">
    <property type="entry name" value="ENZYME, PUTATIVE (JCVI)-RELATED"/>
    <property type="match status" value="1"/>
</dbReference>
<name>F3FW83_PSESX</name>
<evidence type="ECO:0000313" key="3">
    <source>
        <dbReference type="Proteomes" id="UP000004471"/>
    </source>
</evidence>
<feature type="non-terminal residue" evidence="2">
    <location>
        <position position="99"/>
    </location>
</feature>
<protein>
    <submittedName>
        <fullName evidence="2">Amino acid adenylation</fullName>
    </submittedName>
</protein>
<feature type="domain" description="Condensation" evidence="1">
    <location>
        <begin position="3"/>
        <end position="98"/>
    </location>
</feature>
<evidence type="ECO:0000259" key="1">
    <source>
        <dbReference type="Pfam" id="PF00668"/>
    </source>
</evidence>
<dbReference type="SUPFAM" id="SSF52777">
    <property type="entry name" value="CoA-dependent acyltransferases"/>
    <property type="match status" value="1"/>
</dbReference>
<dbReference type="Gene3D" id="3.30.559.10">
    <property type="entry name" value="Chloramphenicol acetyltransferase-like domain"/>
    <property type="match status" value="1"/>
</dbReference>
<gene>
    <name evidence="2" type="ORF">PSYJA_38229</name>
</gene>
<accession>F3FW83</accession>
<organism evidence="2 3">
    <name type="scientific">Pseudomonas syringae pv. japonica str. M301072</name>
    <dbReference type="NCBI Taxonomy" id="629262"/>
    <lineage>
        <taxon>Bacteria</taxon>
        <taxon>Pseudomonadati</taxon>
        <taxon>Pseudomonadota</taxon>
        <taxon>Gammaproteobacteria</taxon>
        <taxon>Pseudomonadales</taxon>
        <taxon>Pseudomonadaceae</taxon>
        <taxon>Pseudomonas</taxon>
        <taxon>Pseudomonas syringae</taxon>
    </lineage>
</organism>
<dbReference type="Proteomes" id="UP000004471">
    <property type="component" value="Unassembled WGS sequence"/>
</dbReference>
<feature type="non-terminal residue" evidence="2">
    <location>
        <position position="1"/>
    </location>
</feature>
<dbReference type="InterPro" id="IPR001242">
    <property type="entry name" value="Condensation_dom"/>
</dbReference>
<evidence type="ECO:0000313" key="2">
    <source>
        <dbReference type="EMBL" id="EGH34475.1"/>
    </source>
</evidence>
<reference evidence="2 3" key="1">
    <citation type="journal article" date="2011" name="PLoS Pathog.">
        <title>Dynamic evolution of pathogenicity revealed by sequencing and comparative genomics of 19 Pseudomonas syringae isolates.</title>
        <authorList>
            <person name="Baltrus D.A."/>
            <person name="Nishimura M.T."/>
            <person name="Romanchuk A."/>
            <person name="Chang J.H."/>
            <person name="Mukhtar M.S."/>
            <person name="Cherkis K."/>
            <person name="Roach J."/>
            <person name="Grant S.R."/>
            <person name="Jones C.D."/>
            <person name="Dangl J.L."/>
        </authorList>
    </citation>
    <scope>NUCLEOTIDE SEQUENCE [LARGE SCALE GENOMIC DNA]</scope>
    <source>
        <strain evidence="3">M301072PT</strain>
    </source>
</reference>
<dbReference type="EMBL" id="AEAH01002570">
    <property type="protein sequence ID" value="EGH34475.1"/>
    <property type="molecule type" value="Genomic_DNA"/>
</dbReference>
<dbReference type="AlphaFoldDB" id="F3FW83"/>
<dbReference type="InterPro" id="IPR023213">
    <property type="entry name" value="CAT-like_dom_sf"/>
</dbReference>
<proteinExistence type="predicted"/>
<dbReference type="Pfam" id="PF00668">
    <property type="entry name" value="Condensation"/>
    <property type="match status" value="1"/>
</dbReference>
<sequence length="99" mass="11183">TAAFDLTRGPLIRGCLLQVEDARHVLLLTVHHIVSDGWSMGVLTRELLALYPALRRGETDPLPALSIQYADYALWQQGWMSGERLQHQAAYWRQVLEGA</sequence>
<comment type="caution">
    <text evidence="2">The sequence shown here is derived from an EMBL/GenBank/DDBJ whole genome shotgun (WGS) entry which is preliminary data.</text>
</comment>